<dbReference type="eggNOG" id="ENOG50314I9">
    <property type="taxonomic scope" value="Bacteria"/>
</dbReference>
<protein>
    <recommendedName>
        <fullName evidence="3">DUF1998 domain-containing protein</fullName>
    </recommendedName>
</protein>
<organism evidence="1 2">
    <name type="scientific">Hyphomonas atlantica</name>
    <dbReference type="NCBI Taxonomy" id="1280948"/>
    <lineage>
        <taxon>Bacteria</taxon>
        <taxon>Pseudomonadati</taxon>
        <taxon>Pseudomonadota</taxon>
        <taxon>Alphaproteobacteria</taxon>
        <taxon>Hyphomonadales</taxon>
        <taxon>Hyphomonadaceae</taxon>
        <taxon>Hyphomonas</taxon>
    </lineage>
</organism>
<comment type="caution">
    <text evidence="1">The sequence shown here is derived from an EMBL/GenBank/DDBJ whole genome shotgun (WGS) entry which is preliminary data.</text>
</comment>
<dbReference type="PATRIC" id="fig|1280948.3.peg.1912"/>
<keyword evidence="2" id="KW-1185">Reference proteome</keyword>
<reference evidence="1 2" key="1">
    <citation type="journal article" date="2014" name="Antonie Van Leeuwenhoek">
        <title>Hyphomonas beringensis sp. nov. and Hyphomonas chukchiensis sp. nov., isolated from surface seawater of the Bering Sea and Chukchi Sea.</title>
        <authorList>
            <person name="Li C."/>
            <person name="Lai Q."/>
            <person name="Li G."/>
            <person name="Dong C."/>
            <person name="Wang J."/>
            <person name="Liao Y."/>
            <person name="Shao Z."/>
        </authorList>
    </citation>
    <scope>NUCLEOTIDE SEQUENCE [LARGE SCALE GENOMIC DNA]</scope>
    <source>
        <strain evidence="1 2">22II1-22F38</strain>
    </source>
</reference>
<evidence type="ECO:0000313" key="1">
    <source>
        <dbReference type="EMBL" id="KCZ61385.1"/>
    </source>
</evidence>
<dbReference type="AlphaFoldDB" id="A0A059E1D6"/>
<dbReference type="STRING" id="1280948.HY36_16935"/>
<name>A0A059E1D6_9PROT</name>
<dbReference type="OrthoDB" id="9134227at2"/>
<accession>A0A059E1D6</accession>
<dbReference type="RefSeq" id="WP_035551718.1">
    <property type="nucleotide sequence ID" value="NZ_AWFH01000015.1"/>
</dbReference>
<dbReference type="EMBL" id="AWFH01000015">
    <property type="protein sequence ID" value="KCZ61385.1"/>
    <property type="molecule type" value="Genomic_DNA"/>
</dbReference>
<gene>
    <name evidence="1" type="ORF">HY36_16935</name>
</gene>
<sequence>MVKLTMQRSQNQIATTYAPDKHFTFEGGVGACRSVPIARPDTSITRAEKNQIHEGVLEFIQNWLRRATVRLDPPVQNRQALDDQVFLDHDGKPGFDGARFEYCKPDRLAYRPDPLLLVCANCSLVHEVKLKELAHADGKFRNVAPCEDASDGVHEWRQLDVVFAHWSGRVDPLSPFRKDSDANGGINQQFPGRCAAGLKCAFKLHKGRSGKFRDWYFHCHCGEQRGLIQKDEYSLKWLHDRYVQDRSTLKEINMLPVSYRANSLYYVQSEQMISYESTEHIDLMADDKIEELTTRLLKLYDYPAQIADDGAIIEALQGVNQPAALDLAAKIEEAGKALATVEASGIQAAIEALKTSLAGYRQTAFDQGWIKGGPQPPAALSRQIRHRSQYARKFDPIRLGVEHETLRSEQLDVPVSKDAISPVVDLTSPDEDLQPSGDSAARLAELKKVILRKTELGFTELKLLRNLNMLQYSFGYSRVSATPTTMQKHMQMPVRLCGFPKIDGGKRPIYVLRQSNEALYIKLDEARVRTWLIDNGLGDDLQMEDGQKLGGRLIELYNDFGRFAETYSETTGRRERDVPVFVFGLLHTLSHQLIHACSKYSGLDLGSFGERIFPADLAFVIYRKGMTPDLGNIAAMWRNYGLEVLSALDHPRALRCGSGSLCDHRGGACPACIMIPEVSCVAGNNILSRAFLGGGPAMAWDTNSERIKGFFEI</sequence>
<evidence type="ECO:0008006" key="3">
    <source>
        <dbReference type="Google" id="ProtNLM"/>
    </source>
</evidence>
<dbReference type="Proteomes" id="UP000024547">
    <property type="component" value="Unassembled WGS sequence"/>
</dbReference>
<proteinExistence type="predicted"/>
<evidence type="ECO:0000313" key="2">
    <source>
        <dbReference type="Proteomes" id="UP000024547"/>
    </source>
</evidence>